<proteinExistence type="predicted"/>
<feature type="chain" id="PRO_5045967936" description="DUF4424 domain-containing protein" evidence="1">
    <location>
        <begin position="28"/>
        <end position="275"/>
    </location>
</feature>
<comment type="caution">
    <text evidence="2">The sequence shown here is derived from an EMBL/GenBank/DDBJ whole genome shotgun (WGS) entry which is preliminary data.</text>
</comment>
<dbReference type="RefSeq" id="WP_371436451.1">
    <property type="nucleotide sequence ID" value="NZ_JBHSRS010000081.1"/>
</dbReference>
<sequence length="275" mass="30352">MPGCLASTAMHIALVAVCAAMCAGATAQDKNGPTLAPVTISAKANRDPVEKSYRKMIRGMDLFEREHSLAPAASLRFKLLPRRRETDMNTIDMEVIGSTIDFPVTIAADHTFTIPRDQKALDENAQVIPNRKAQSMTWRTEIRTPGLPPNTRRLGDLRLECRVGMEAGLVSRSRSIAGLLVGAALDTPAYCDRKAPLYLFFSDKPLFSVALVAGTRREILSIDKLYAAASDDPKLSEDLPDCDCEVLVDRTYFLPLGDRSWPDDTLVEFEYMEGE</sequence>
<evidence type="ECO:0000256" key="1">
    <source>
        <dbReference type="SAM" id="SignalP"/>
    </source>
</evidence>
<evidence type="ECO:0000313" key="2">
    <source>
        <dbReference type="EMBL" id="MFC6283050.1"/>
    </source>
</evidence>
<keyword evidence="3" id="KW-1185">Reference proteome</keyword>
<keyword evidence="1" id="KW-0732">Signal</keyword>
<organism evidence="2 3">
    <name type="scientific">Polaromonas aquatica</name>
    <dbReference type="NCBI Taxonomy" id="332657"/>
    <lineage>
        <taxon>Bacteria</taxon>
        <taxon>Pseudomonadati</taxon>
        <taxon>Pseudomonadota</taxon>
        <taxon>Betaproteobacteria</taxon>
        <taxon>Burkholderiales</taxon>
        <taxon>Comamonadaceae</taxon>
        <taxon>Polaromonas</taxon>
    </lineage>
</organism>
<gene>
    <name evidence="2" type="ORF">ACFQND_17645</name>
</gene>
<dbReference type="Proteomes" id="UP001596270">
    <property type="component" value="Unassembled WGS sequence"/>
</dbReference>
<feature type="signal peptide" evidence="1">
    <location>
        <begin position="1"/>
        <end position="27"/>
    </location>
</feature>
<accession>A0ABW1U0P0</accession>
<name>A0ABW1U0P0_9BURK</name>
<dbReference type="EMBL" id="JBHSRS010000081">
    <property type="protein sequence ID" value="MFC6283050.1"/>
    <property type="molecule type" value="Genomic_DNA"/>
</dbReference>
<evidence type="ECO:0008006" key="4">
    <source>
        <dbReference type="Google" id="ProtNLM"/>
    </source>
</evidence>
<reference evidence="3" key="1">
    <citation type="journal article" date="2019" name="Int. J. Syst. Evol. Microbiol.">
        <title>The Global Catalogue of Microorganisms (GCM) 10K type strain sequencing project: providing services to taxonomists for standard genome sequencing and annotation.</title>
        <authorList>
            <consortium name="The Broad Institute Genomics Platform"/>
            <consortium name="The Broad Institute Genome Sequencing Center for Infectious Disease"/>
            <person name="Wu L."/>
            <person name="Ma J."/>
        </authorList>
    </citation>
    <scope>NUCLEOTIDE SEQUENCE [LARGE SCALE GENOMIC DNA]</scope>
    <source>
        <strain evidence="3">CCUG 39402</strain>
    </source>
</reference>
<protein>
    <recommendedName>
        <fullName evidence="4">DUF4424 domain-containing protein</fullName>
    </recommendedName>
</protein>
<evidence type="ECO:0000313" key="3">
    <source>
        <dbReference type="Proteomes" id="UP001596270"/>
    </source>
</evidence>